<reference evidence="3" key="1">
    <citation type="submission" date="2023-06" db="EMBL/GenBank/DDBJ databases">
        <authorList>
            <person name="Delattre M."/>
        </authorList>
    </citation>
    <scope>NUCLEOTIDE SEQUENCE</scope>
    <source>
        <strain evidence="3">AF72</strain>
    </source>
</reference>
<dbReference type="EMBL" id="CATQJA010002708">
    <property type="protein sequence ID" value="CAJ0586294.1"/>
    <property type="molecule type" value="Genomic_DNA"/>
</dbReference>
<dbReference type="Proteomes" id="UP001177023">
    <property type="component" value="Unassembled WGS sequence"/>
</dbReference>
<proteinExistence type="predicted"/>
<gene>
    <name evidence="3" type="ORF">MSPICULIGERA_LOCUS24301</name>
</gene>
<evidence type="ECO:0000313" key="3">
    <source>
        <dbReference type="EMBL" id="CAJ0586294.1"/>
    </source>
</evidence>
<evidence type="ECO:0000313" key="4">
    <source>
        <dbReference type="Proteomes" id="UP001177023"/>
    </source>
</evidence>
<feature type="non-terminal residue" evidence="3">
    <location>
        <position position="600"/>
    </location>
</feature>
<organism evidence="3 4">
    <name type="scientific">Mesorhabditis spiculigera</name>
    <dbReference type="NCBI Taxonomy" id="96644"/>
    <lineage>
        <taxon>Eukaryota</taxon>
        <taxon>Metazoa</taxon>
        <taxon>Ecdysozoa</taxon>
        <taxon>Nematoda</taxon>
        <taxon>Chromadorea</taxon>
        <taxon>Rhabditida</taxon>
        <taxon>Rhabditina</taxon>
        <taxon>Rhabditomorpha</taxon>
        <taxon>Rhabditoidea</taxon>
        <taxon>Rhabditidae</taxon>
        <taxon>Mesorhabditinae</taxon>
        <taxon>Mesorhabditis</taxon>
    </lineage>
</organism>
<feature type="coiled-coil region" evidence="1">
    <location>
        <begin position="87"/>
        <end position="298"/>
    </location>
</feature>
<dbReference type="AlphaFoldDB" id="A0AA36GAH2"/>
<evidence type="ECO:0000256" key="2">
    <source>
        <dbReference type="SAM" id="MobiDB-lite"/>
    </source>
</evidence>
<protein>
    <submittedName>
        <fullName evidence="3">Uncharacterized protein</fullName>
    </submittedName>
</protein>
<evidence type="ECO:0000256" key="1">
    <source>
        <dbReference type="SAM" id="Coils"/>
    </source>
</evidence>
<keyword evidence="4" id="KW-1185">Reference proteome</keyword>
<accession>A0AA36GAH2</accession>
<sequence>MHNADPNLDATAFDDYGDSMDLESTRFNVTVTPQNVETVAPPEDLDSTVALFAAGSDDHVVGELPTCQREKYSDYNDSMISFLQIESQSATATNLELYAEKKKLEEELATVTQENRAHKRDLAEFEQQLAAGKTTYIKLVEAMQEKDEAHAQELRVAREETDALVEQARLATNLELYAEKKKLEEELATVTQENRAHKRDLAEFEHQLAAGKTTYIKLVEAMQEKDEAHAQELRVAREESAATLERAQLDAASAREDSVKLQELLTTLPHLQAQLDTLKSTNQNLIEAAKAMEAAHAEELRVAREKTDALREQALLDVASIREECLKVNSEYENLSKSAEANVAKCEKVTAELEALREQHEMSLKQAELVIGQLNDQLREKDAEIQHRAAALKQQLKTAEESNAELEQRLIEQAASTEQEIEALRQKHDLTIKHAEYSIGQLQDELRQKNATPEPGAALQQQLMAVEAQNTELKQQLADQKAELAAANEEVERLGSALDEVDDIEAKLLKEIGELRQQLGGSKETQHSSPGLLAVLKDRIQALSPLRTSPVHSPIEHGNEQPRTPIANKTMGTMEMTKLNTPARNTAGSPSQPKQECTQQ</sequence>
<feature type="region of interest" description="Disordered" evidence="2">
    <location>
        <begin position="548"/>
        <end position="567"/>
    </location>
</feature>
<name>A0AA36GAH2_9BILA</name>
<feature type="region of interest" description="Disordered" evidence="2">
    <location>
        <begin position="578"/>
        <end position="600"/>
    </location>
</feature>
<feature type="coiled-coil region" evidence="1">
    <location>
        <begin position="456"/>
        <end position="504"/>
    </location>
</feature>
<feature type="coiled-coil region" evidence="1">
    <location>
        <begin position="339"/>
        <end position="427"/>
    </location>
</feature>
<comment type="caution">
    <text evidence="3">The sequence shown here is derived from an EMBL/GenBank/DDBJ whole genome shotgun (WGS) entry which is preliminary data.</text>
</comment>
<dbReference type="Gene3D" id="6.10.250.3110">
    <property type="match status" value="1"/>
</dbReference>
<keyword evidence="1" id="KW-0175">Coiled coil</keyword>